<evidence type="ECO:0000259" key="2">
    <source>
        <dbReference type="PROSITE" id="PS50181"/>
    </source>
</evidence>
<evidence type="ECO:0000313" key="3">
    <source>
        <dbReference type="EMBL" id="KAK6502004.1"/>
    </source>
</evidence>
<reference evidence="3 4" key="1">
    <citation type="submission" date="2023-08" db="EMBL/GenBank/DDBJ databases">
        <authorList>
            <person name="Palmer J.M."/>
        </authorList>
    </citation>
    <scope>NUCLEOTIDE SEQUENCE [LARGE SCALE GENOMIC DNA]</scope>
    <source>
        <strain evidence="3 4">TWF481</strain>
    </source>
</reference>
<organism evidence="3 4">
    <name type="scientific">Arthrobotrys musiformis</name>
    <dbReference type="NCBI Taxonomy" id="47236"/>
    <lineage>
        <taxon>Eukaryota</taxon>
        <taxon>Fungi</taxon>
        <taxon>Dikarya</taxon>
        <taxon>Ascomycota</taxon>
        <taxon>Pezizomycotina</taxon>
        <taxon>Orbiliomycetes</taxon>
        <taxon>Orbiliales</taxon>
        <taxon>Orbiliaceae</taxon>
        <taxon>Arthrobotrys</taxon>
    </lineage>
</organism>
<dbReference type="InterPro" id="IPR001810">
    <property type="entry name" value="F-box_dom"/>
</dbReference>
<dbReference type="SUPFAM" id="SSF81383">
    <property type="entry name" value="F-box domain"/>
    <property type="match status" value="1"/>
</dbReference>
<protein>
    <recommendedName>
        <fullName evidence="2">F-box domain-containing protein</fullName>
    </recommendedName>
</protein>
<dbReference type="PROSITE" id="PS50181">
    <property type="entry name" value="FBOX"/>
    <property type="match status" value="1"/>
</dbReference>
<accession>A0AAV9W4Y4</accession>
<dbReference type="AlphaFoldDB" id="A0AAV9W4Y4"/>
<sequence>MHILQLPAELQAEVLFNLAWYEHFVAAQVCQKWASILTAKKFQRKRHVYDKIEPDVPHGSPTNWRFQRYLPHDEGPPWGLRSGGELSLHGLLWSETLIMFLRREKGEVKVRLLVTADATGYLNQPKGLGVLKQFHEKRYGVRSLYDITDSPLLDSDKIYFWGERTEPASDPQTQSTKKRLSIKRPSFLNSIMRPPATSDDSEDENKKKSKKEPEKIIPISKRLPTGNPIVRCKPPASIYQLNSRRLAQYRALTGDRKGFPLREYPYWTTNDFEKIKGEDLPVGQKYYPGSTGDSLKEFLSTVGKRLKKRLFEEERSTLGCWCVFDIEHRYITTYDQHSINIPLRDPRSDILIHTTILGSSEKQGKKVFSTVTEGARD</sequence>
<feature type="region of interest" description="Disordered" evidence="1">
    <location>
        <begin position="190"/>
        <end position="217"/>
    </location>
</feature>
<gene>
    <name evidence="3" type="ORF">TWF481_009823</name>
</gene>
<evidence type="ECO:0000313" key="4">
    <source>
        <dbReference type="Proteomes" id="UP001370758"/>
    </source>
</evidence>
<dbReference type="InterPro" id="IPR036047">
    <property type="entry name" value="F-box-like_dom_sf"/>
</dbReference>
<feature type="domain" description="F-box" evidence="2">
    <location>
        <begin position="1"/>
        <end position="52"/>
    </location>
</feature>
<dbReference type="EMBL" id="JAVHJL010000006">
    <property type="protein sequence ID" value="KAK6502004.1"/>
    <property type="molecule type" value="Genomic_DNA"/>
</dbReference>
<name>A0AAV9W4Y4_9PEZI</name>
<comment type="caution">
    <text evidence="3">The sequence shown here is derived from an EMBL/GenBank/DDBJ whole genome shotgun (WGS) entry which is preliminary data.</text>
</comment>
<evidence type="ECO:0000256" key="1">
    <source>
        <dbReference type="SAM" id="MobiDB-lite"/>
    </source>
</evidence>
<proteinExistence type="predicted"/>
<keyword evidence="4" id="KW-1185">Reference proteome</keyword>
<dbReference type="Proteomes" id="UP001370758">
    <property type="component" value="Unassembled WGS sequence"/>
</dbReference>